<protein>
    <recommendedName>
        <fullName evidence="3">Blue (type 1) copper domain-containing protein</fullName>
    </recommendedName>
</protein>
<name>A0ABP3VM04_9FLAO</name>
<keyword evidence="2" id="KW-1185">Reference proteome</keyword>
<dbReference type="Gene3D" id="2.60.40.420">
    <property type="entry name" value="Cupredoxins - blue copper proteins"/>
    <property type="match status" value="1"/>
</dbReference>
<accession>A0ABP3VM04</accession>
<dbReference type="Proteomes" id="UP001500185">
    <property type="component" value="Unassembled WGS sequence"/>
</dbReference>
<dbReference type="RefSeq" id="WP_224454708.1">
    <property type="nucleotide sequence ID" value="NZ_BAAAGG010000022.1"/>
</dbReference>
<evidence type="ECO:0000313" key="1">
    <source>
        <dbReference type="EMBL" id="GAA0763615.1"/>
    </source>
</evidence>
<evidence type="ECO:0000313" key="2">
    <source>
        <dbReference type="Proteomes" id="UP001500185"/>
    </source>
</evidence>
<sequence>MLSQNIDGSFENDADVNFITNSSQFDFTLTAELTAEIADYICTIHSGMRGDITI</sequence>
<evidence type="ECO:0008006" key="3">
    <source>
        <dbReference type="Google" id="ProtNLM"/>
    </source>
</evidence>
<gene>
    <name evidence="1" type="ORF">GCM10009433_25150</name>
</gene>
<proteinExistence type="predicted"/>
<dbReference type="EMBL" id="BAAAGG010000022">
    <property type="protein sequence ID" value="GAA0763615.1"/>
    <property type="molecule type" value="Genomic_DNA"/>
</dbReference>
<dbReference type="InterPro" id="IPR008972">
    <property type="entry name" value="Cupredoxin"/>
</dbReference>
<comment type="caution">
    <text evidence="1">The sequence shown here is derived from an EMBL/GenBank/DDBJ whole genome shotgun (WGS) entry which is preliminary data.</text>
</comment>
<organism evidence="1 2">
    <name type="scientific">Psychroflexus lacisalsi</name>
    <dbReference type="NCBI Taxonomy" id="503928"/>
    <lineage>
        <taxon>Bacteria</taxon>
        <taxon>Pseudomonadati</taxon>
        <taxon>Bacteroidota</taxon>
        <taxon>Flavobacteriia</taxon>
        <taxon>Flavobacteriales</taxon>
        <taxon>Flavobacteriaceae</taxon>
        <taxon>Psychroflexus</taxon>
    </lineage>
</organism>
<reference evidence="2" key="1">
    <citation type="journal article" date="2019" name="Int. J. Syst. Evol. Microbiol.">
        <title>The Global Catalogue of Microorganisms (GCM) 10K type strain sequencing project: providing services to taxonomists for standard genome sequencing and annotation.</title>
        <authorList>
            <consortium name="The Broad Institute Genomics Platform"/>
            <consortium name="The Broad Institute Genome Sequencing Center for Infectious Disease"/>
            <person name="Wu L."/>
            <person name="Ma J."/>
        </authorList>
    </citation>
    <scope>NUCLEOTIDE SEQUENCE [LARGE SCALE GENOMIC DNA]</scope>
    <source>
        <strain evidence="2">JCM 16231</strain>
    </source>
</reference>